<evidence type="ECO:0000313" key="2">
    <source>
        <dbReference type="EMBL" id="KAJ8710151.1"/>
    </source>
</evidence>
<dbReference type="PANTHER" id="PTHR37685">
    <property type="entry name" value="GEO11136P1-RELATED"/>
    <property type="match status" value="1"/>
</dbReference>
<reference evidence="2" key="1">
    <citation type="submission" date="2023-03" db="EMBL/GenBank/DDBJ databases">
        <title>Chromosome-level genomes of two armyworms, Mythimna separata and Mythimna loreyi, provide insights into the biosynthesis and reception of sex pheromones.</title>
        <authorList>
            <person name="Zhao H."/>
        </authorList>
    </citation>
    <scope>NUCLEOTIDE SEQUENCE</scope>
    <source>
        <strain evidence="2">BeijingLab</strain>
        <tissue evidence="2">Pupa</tissue>
    </source>
</reference>
<dbReference type="Pfam" id="PF15868">
    <property type="entry name" value="MBF2"/>
    <property type="match status" value="1"/>
</dbReference>
<accession>A0AAD8DN95</accession>
<evidence type="ECO:0000256" key="1">
    <source>
        <dbReference type="SAM" id="SignalP"/>
    </source>
</evidence>
<keyword evidence="1" id="KW-0732">Signal</keyword>
<name>A0AAD8DN95_MYTSE</name>
<keyword evidence="3" id="KW-1185">Reference proteome</keyword>
<organism evidence="2 3">
    <name type="scientific">Mythimna separata</name>
    <name type="common">Oriental armyworm</name>
    <name type="synonym">Pseudaletia separata</name>
    <dbReference type="NCBI Taxonomy" id="271217"/>
    <lineage>
        <taxon>Eukaryota</taxon>
        <taxon>Metazoa</taxon>
        <taxon>Ecdysozoa</taxon>
        <taxon>Arthropoda</taxon>
        <taxon>Hexapoda</taxon>
        <taxon>Insecta</taxon>
        <taxon>Pterygota</taxon>
        <taxon>Neoptera</taxon>
        <taxon>Endopterygota</taxon>
        <taxon>Lepidoptera</taxon>
        <taxon>Glossata</taxon>
        <taxon>Ditrysia</taxon>
        <taxon>Noctuoidea</taxon>
        <taxon>Noctuidae</taxon>
        <taxon>Noctuinae</taxon>
        <taxon>Hadenini</taxon>
        <taxon>Mythimna</taxon>
    </lineage>
</organism>
<evidence type="ECO:0000313" key="3">
    <source>
        <dbReference type="Proteomes" id="UP001231518"/>
    </source>
</evidence>
<feature type="signal peptide" evidence="1">
    <location>
        <begin position="1"/>
        <end position="32"/>
    </location>
</feature>
<dbReference type="AlphaFoldDB" id="A0AAD8DN95"/>
<sequence length="148" mass="15980">MSSLDRLNQIDKMKSLVLVVLLAVAATAAVVGNEEPDVVMVPDVVEDSELAGVTDRRNLNVGNTSNSVRIFNQQVRANGIANRVLTRNVQVRAPSGRRIAAIRVNRIGASQNARPTIASGGIGNTQVTIRITSARGRGYNYRIEVFAR</sequence>
<dbReference type="InterPro" id="IPR031734">
    <property type="entry name" value="MBF2"/>
</dbReference>
<feature type="chain" id="PRO_5042152625" evidence="1">
    <location>
        <begin position="33"/>
        <end position="148"/>
    </location>
</feature>
<dbReference type="PANTHER" id="PTHR37685:SF1">
    <property type="entry name" value="GEO11136P1-RELATED"/>
    <property type="match status" value="1"/>
</dbReference>
<comment type="caution">
    <text evidence="2">The sequence shown here is derived from an EMBL/GenBank/DDBJ whole genome shotgun (WGS) entry which is preliminary data.</text>
</comment>
<proteinExistence type="predicted"/>
<dbReference type="Proteomes" id="UP001231518">
    <property type="component" value="Chromosome 23"/>
</dbReference>
<dbReference type="EMBL" id="JARGEI010000023">
    <property type="protein sequence ID" value="KAJ8710151.1"/>
    <property type="molecule type" value="Genomic_DNA"/>
</dbReference>
<protein>
    <submittedName>
        <fullName evidence="2">Uncharacterized protein</fullName>
    </submittedName>
</protein>
<gene>
    <name evidence="2" type="ORF">PYW07_009517</name>
</gene>